<reference evidence="2" key="1">
    <citation type="submission" date="2019-03" db="EMBL/GenBank/DDBJ databases">
        <title>Metabolic reconstructions from genomes of highly enriched 'Candidatus Accumulibacter' and 'Candidatus Competibacter' bioreactor populations.</title>
        <authorList>
            <person name="Annavajhala M.K."/>
            <person name="Welles L."/>
            <person name="Abbas B."/>
            <person name="Sorokin D."/>
            <person name="Park H."/>
            <person name="Van Loosdrecht M."/>
            <person name="Chandran K."/>
        </authorList>
    </citation>
    <scope>NUCLEOTIDE SEQUENCE</scope>
    <source>
        <strain evidence="2">SBR_L</strain>
    </source>
</reference>
<evidence type="ECO:0000313" key="3">
    <source>
        <dbReference type="Proteomes" id="UP000886469"/>
    </source>
</evidence>
<keyword evidence="3" id="KW-1185">Reference proteome</keyword>
<dbReference type="InterPro" id="IPR013597">
    <property type="entry name" value="Mat_intron_G2"/>
</dbReference>
<feature type="domain" description="Group II intron maturase-specific" evidence="1">
    <location>
        <begin position="5"/>
        <end position="59"/>
    </location>
</feature>
<comment type="caution">
    <text evidence="2">The sequence shown here is derived from an EMBL/GenBank/DDBJ whole genome shotgun (WGS) entry which is preliminary data.</text>
</comment>
<dbReference type="EMBL" id="SPMX01000092">
    <property type="protein sequence ID" value="NMQ07743.1"/>
    <property type="molecule type" value="Genomic_DNA"/>
</dbReference>
<organism evidence="2 3">
    <name type="scientific">Candidatus Accumulibacter contiguus</name>
    <dbReference type="NCBI Taxonomy" id="2954381"/>
    <lineage>
        <taxon>Bacteria</taxon>
        <taxon>Pseudomonadati</taxon>
        <taxon>Pseudomonadota</taxon>
        <taxon>Betaproteobacteria</taxon>
        <taxon>Candidatus Accumulibacter</taxon>
    </lineage>
</organism>
<sequence>MTLDAEFVVGRLNRKLIGWANYFCLGSVSPAYRAINTHVTQRLRRWLCKKHKVSGTGWARYPNQYLYEKLGLVNLPARTHDLPWAKSMMSCPRAGCGKSARPVR</sequence>
<dbReference type="Proteomes" id="UP000886469">
    <property type="component" value="Unassembled WGS sequence"/>
</dbReference>
<accession>A0ABX1THA4</accession>
<evidence type="ECO:0000259" key="1">
    <source>
        <dbReference type="Pfam" id="PF08388"/>
    </source>
</evidence>
<evidence type="ECO:0000313" key="2">
    <source>
        <dbReference type="EMBL" id="NMQ07743.1"/>
    </source>
</evidence>
<name>A0ABX1THA4_9PROT</name>
<dbReference type="Pfam" id="PF08388">
    <property type="entry name" value="GIIM"/>
    <property type="match status" value="1"/>
</dbReference>
<proteinExistence type="predicted"/>
<gene>
    <name evidence="2" type="ORF">E4Q08_22130</name>
</gene>
<protein>
    <recommendedName>
        <fullName evidence="1">Group II intron maturase-specific domain-containing protein</fullName>
    </recommendedName>
</protein>